<dbReference type="RefSeq" id="WP_129890645.1">
    <property type="nucleotide sequence ID" value="NZ_CP035758.1"/>
</dbReference>
<keyword evidence="2" id="KW-1185">Reference proteome</keyword>
<evidence type="ECO:0000313" key="2">
    <source>
        <dbReference type="Proteomes" id="UP000290365"/>
    </source>
</evidence>
<gene>
    <name evidence="1" type="ORF">EPA93_27820</name>
</gene>
<dbReference type="KEGG" id="kbs:EPA93_27820"/>
<reference evidence="1 2" key="1">
    <citation type="submission" date="2019-01" db="EMBL/GenBank/DDBJ databases">
        <title>Ktedonosporobacter rubrisoli SCAWS-G2.</title>
        <authorList>
            <person name="Huang Y."/>
            <person name="Yan B."/>
        </authorList>
    </citation>
    <scope>NUCLEOTIDE SEQUENCE [LARGE SCALE GENOMIC DNA]</scope>
    <source>
        <strain evidence="1 2">SCAWS-G2</strain>
    </source>
</reference>
<dbReference type="Proteomes" id="UP000290365">
    <property type="component" value="Chromosome"/>
</dbReference>
<protein>
    <submittedName>
        <fullName evidence="1">Uncharacterized protein</fullName>
    </submittedName>
</protein>
<organism evidence="1 2">
    <name type="scientific">Ktedonosporobacter rubrisoli</name>
    <dbReference type="NCBI Taxonomy" id="2509675"/>
    <lineage>
        <taxon>Bacteria</taxon>
        <taxon>Bacillati</taxon>
        <taxon>Chloroflexota</taxon>
        <taxon>Ktedonobacteria</taxon>
        <taxon>Ktedonobacterales</taxon>
        <taxon>Ktedonosporobacteraceae</taxon>
        <taxon>Ktedonosporobacter</taxon>
    </lineage>
</organism>
<evidence type="ECO:0000313" key="1">
    <source>
        <dbReference type="EMBL" id="QBD79579.1"/>
    </source>
</evidence>
<dbReference type="EMBL" id="CP035758">
    <property type="protein sequence ID" value="QBD79579.1"/>
    <property type="molecule type" value="Genomic_DNA"/>
</dbReference>
<name>A0A4P6JV87_KTERU</name>
<dbReference type="OrthoDB" id="5464610at2"/>
<proteinExistence type="predicted"/>
<sequence>MSTQDPIQDPQSREEQALQDLLEFPLVEGLFGRRSRRFFRGAEVPDGPLAFRSRHEPLPLSELERMLILTAVGGNTGWHHSITRHDRYAPHLSNYPGTAGGRTFPSAAGFHTSEIFFTDDSGTYIFQTRDAPALAQRSEDGKLSVKELLEVHRQRIRKLSDKRIYLPTREPYMEGHNTWVANRPGSLLVIPVGDVAQHAIANLCFFAQNGYCIYDDVNRRQIPGLEKFADIVDVANPLPLTFLDQYSLTECTAELSTAAYAGMMMEQAMGLGGWMFNGIDRLTMLGASGDPEVPGLGFRYDTDERWALPNPTGLEGVFEGHCPPHYPTMRAAVDHFCERKFGPGGPFHPDTPGPWKDSRKVRSSAQVHDEHFRECVALQAQYAFDTFGKFPATVPSIFILMYLQAHHLDLEYYDTLFQPGSYLRTHAEHLSRWHGIEE</sequence>
<accession>A0A4P6JV87</accession>
<dbReference type="AlphaFoldDB" id="A0A4P6JV87"/>